<reference evidence="1" key="1">
    <citation type="submission" date="2021-02" db="EMBL/GenBank/DDBJ databases">
        <authorList>
            <consortium name="DOE Joint Genome Institute"/>
            <person name="Ahrendt S."/>
            <person name="Looney B.P."/>
            <person name="Miyauchi S."/>
            <person name="Morin E."/>
            <person name="Drula E."/>
            <person name="Courty P.E."/>
            <person name="Chicoki N."/>
            <person name="Fauchery L."/>
            <person name="Kohler A."/>
            <person name="Kuo A."/>
            <person name="Labutti K."/>
            <person name="Pangilinan J."/>
            <person name="Lipzen A."/>
            <person name="Riley R."/>
            <person name="Andreopoulos W."/>
            <person name="He G."/>
            <person name="Johnson J."/>
            <person name="Barry K.W."/>
            <person name="Grigoriev I.V."/>
            <person name="Nagy L."/>
            <person name="Hibbett D."/>
            <person name="Henrissat B."/>
            <person name="Matheny P.B."/>
            <person name="Labbe J."/>
            <person name="Martin F."/>
        </authorList>
    </citation>
    <scope>NUCLEOTIDE SEQUENCE</scope>
    <source>
        <strain evidence="1">EC-137</strain>
    </source>
</reference>
<gene>
    <name evidence="1" type="ORF">K488DRAFT_72835</name>
</gene>
<organism evidence="1 2">
    <name type="scientific">Vararia minispora EC-137</name>
    <dbReference type="NCBI Taxonomy" id="1314806"/>
    <lineage>
        <taxon>Eukaryota</taxon>
        <taxon>Fungi</taxon>
        <taxon>Dikarya</taxon>
        <taxon>Basidiomycota</taxon>
        <taxon>Agaricomycotina</taxon>
        <taxon>Agaricomycetes</taxon>
        <taxon>Russulales</taxon>
        <taxon>Lachnocladiaceae</taxon>
        <taxon>Vararia</taxon>
    </lineage>
</organism>
<sequence length="455" mass="49013">MYRAPSTGMPVPFLPIVSGSRHSDRPHSHQQREHHSYPDRGGSDHVSATYAALFHDYVPSQLPPTLSRGAKPSKSRSKHKPSLSTSHAPPPQAVPYAHAGAAPRPVYHISASPAPARHPPELRRTHSTEHHSRAPHGADPGPAPRDRGYHERERERGRSRERRRPAEAPATTTGSSWLQVPAAAYSSASSAPPTSPSYPASYSYAGHHHVVDQQLHPTSAHQQRQHHRRDEASENRHRHQHQPVSASPQTASRPAVAGPTSPSARAHTHGSMPFAAYVPTHASSHGASPSPSPHPPSRSPLRPPKLPSPRVAHPVPSKVPSPRIHHEPTTAHPPPITEIIPARPRSASQPRHRTHAPARPALRSHSRSRPGARARSRGHVHFARSGDRRREMPFPASVGGGSGRVQNGDAIGGAEVVCATTVSPAGMTSTAAHIPLWLLVDAAGHAQDRSIPRSK</sequence>
<evidence type="ECO:0000313" key="1">
    <source>
        <dbReference type="EMBL" id="KAI0029597.1"/>
    </source>
</evidence>
<accession>A0ACB8QD77</accession>
<name>A0ACB8QD77_9AGAM</name>
<reference evidence="1" key="2">
    <citation type="journal article" date="2022" name="New Phytol.">
        <title>Evolutionary transition to the ectomycorrhizal habit in the genomes of a hyperdiverse lineage of mushroom-forming fungi.</title>
        <authorList>
            <person name="Looney B."/>
            <person name="Miyauchi S."/>
            <person name="Morin E."/>
            <person name="Drula E."/>
            <person name="Courty P.E."/>
            <person name="Kohler A."/>
            <person name="Kuo A."/>
            <person name="LaButti K."/>
            <person name="Pangilinan J."/>
            <person name="Lipzen A."/>
            <person name="Riley R."/>
            <person name="Andreopoulos W."/>
            <person name="He G."/>
            <person name="Johnson J."/>
            <person name="Nolan M."/>
            <person name="Tritt A."/>
            <person name="Barry K.W."/>
            <person name="Grigoriev I.V."/>
            <person name="Nagy L.G."/>
            <person name="Hibbett D."/>
            <person name="Henrissat B."/>
            <person name="Matheny P.B."/>
            <person name="Labbe J."/>
            <person name="Martin F.M."/>
        </authorList>
    </citation>
    <scope>NUCLEOTIDE SEQUENCE</scope>
    <source>
        <strain evidence="1">EC-137</strain>
    </source>
</reference>
<proteinExistence type="predicted"/>
<dbReference type="Proteomes" id="UP000814128">
    <property type="component" value="Unassembled WGS sequence"/>
</dbReference>
<dbReference type="EMBL" id="MU273666">
    <property type="protein sequence ID" value="KAI0029597.1"/>
    <property type="molecule type" value="Genomic_DNA"/>
</dbReference>
<comment type="caution">
    <text evidence="1">The sequence shown here is derived from an EMBL/GenBank/DDBJ whole genome shotgun (WGS) entry which is preliminary data.</text>
</comment>
<evidence type="ECO:0000313" key="2">
    <source>
        <dbReference type="Proteomes" id="UP000814128"/>
    </source>
</evidence>
<protein>
    <submittedName>
        <fullName evidence="1">Uncharacterized protein</fullName>
    </submittedName>
</protein>
<keyword evidence="2" id="KW-1185">Reference proteome</keyword>